<sequence length="650" mass="69526">MAGQKSTSPLPARKHRATASKSKPAAKPFRSTEFVEYSDDSGGAGTKALKKKVPKTIISAPATTKHVPPQAKEPTTNPPKKRKSPSPNPAKAKSSRSGSEEDDSESESEASSSSQDASPIPTRPKSTATQLAQSKISPKPSVEKVPMIKTKLNESSSTRKSSSQSEGEGDSESSETGSESDSGSSDQNSLHSARKRSPIRKPTSKQASGPYEPPPGFEAPSISVHPSSKAAEIFSPAYLAGKEIWHITAPASVPIASIKEVSMQGIKARTSILSHKGADYSLVPESGAEQANNQALLLPSIQTNSYQTSTSTIIKTLHLQQLVNLPNHTTSPAKPSNQTATVPEPQKNAPRQQPQGLRMRYHPFGASDESETELSPANVAKAPEFRDPNTVEAPQAKKRKSSEMDSVGQSADVSPAKAKSKKRKTQGEAVVNGADTAMDDDAVEIQGLEESGLKDKTPEASNGPISDAHGPNGTQPEKAEVKRKKEKQKHSQPEQLSAPVSALPSQIAKEAETIMPEEVVDGASAIDIAASENKKTKRREERRKRKEAAKAAEQQSQDETMGKQDAIIADAEPRAKQDEVIQTANSQSREESVHLPTPKHSSAQKVQRIANGGSGSIHESSQTSSKQETKEERARRKEEKPRKRIAMGSG</sequence>
<dbReference type="PANTHER" id="PTHR28155:SF1">
    <property type="entry name" value="DNA-DIRECTED RNA POLYMERASE I SUBUNIT RPA34.5-DOMAIN-CONTAINING PROTEIN"/>
    <property type="match status" value="1"/>
</dbReference>
<feature type="region of interest" description="Disordered" evidence="1">
    <location>
        <begin position="1"/>
        <end position="223"/>
    </location>
</feature>
<dbReference type="AlphaFoldDB" id="A0AAD9Z1E1"/>
<evidence type="ECO:0000313" key="2">
    <source>
        <dbReference type="EMBL" id="KAK3168187.1"/>
    </source>
</evidence>
<feature type="compositionally biased region" description="Basic and acidic residues" evidence="1">
    <location>
        <begin position="627"/>
        <end position="641"/>
    </location>
</feature>
<dbReference type="InterPro" id="IPR053263">
    <property type="entry name" value="Euk_RPA34_RNAP_subunit"/>
</dbReference>
<name>A0AAD9Z1E1_9LECA</name>
<dbReference type="EMBL" id="JASNWA010000010">
    <property type="protein sequence ID" value="KAK3168187.1"/>
    <property type="molecule type" value="Genomic_DNA"/>
</dbReference>
<protein>
    <submittedName>
        <fullName evidence="2">Uncharacterized protein</fullName>
    </submittedName>
</protein>
<feature type="compositionally biased region" description="Low complexity" evidence="1">
    <location>
        <begin position="174"/>
        <end position="186"/>
    </location>
</feature>
<feature type="compositionally biased region" description="Basic residues" evidence="1">
    <location>
        <begin position="481"/>
        <end position="490"/>
    </location>
</feature>
<dbReference type="Gene3D" id="6.20.250.70">
    <property type="match status" value="1"/>
</dbReference>
<keyword evidence="3" id="KW-1185">Reference proteome</keyword>
<feature type="compositionally biased region" description="Polar residues" evidence="1">
    <location>
        <begin position="326"/>
        <end position="341"/>
    </location>
</feature>
<feature type="compositionally biased region" description="Low complexity" evidence="1">
    <location>
        <begin position="109"/>
        <end position="118"/>
    </location>
</feature>
<dbReference type="Pfam" id="PF08208">
    <property type="entry name" value="RNA_polI_A34"/>
    <property type="match status" value="1"/>
</dbReference>
<accession>A0AAD9Z1E1</accession>
<reference evidence="2" key="1">
    <citation type="submission" date="2022-11" db="EMBL/GenBank/DDBJ databases">
        <title>Chromosomal genome sequence assembly and mating type (MAT) locus characterization of the leprose asexual lichenized fungus Lepraria neglecta (Nyl.) Erichsen.</title>
        <authorList>
            <person name="Allen J.L."/>
            <person name="Pfeffer B."/>
        </authorList>
    </citation>
    <scope>NUCLEOTIDE SEQUENCE</scope>
    <source>
        <strain evidence="2">Allen 5258</strain>
    </source>
</reference>
<feature type="compositionally biased region" description="Basic residues" evidence="1">
    <location>
        <begin position="535"/>
        <end position="547"/>
    </location>
</feature>
<dbReference type="InterPro" id="IPR013240">
    <property type="entry name" value="DNA-dir_RNA_pol1_su_RPA34"/>
</dbReference>
<proteinExistence type="predicted"/>
<evidence type="ECO:0000256" key="1">
    <source>
        <dbReference type="SAM" id="MobiDB-lite"/>
    </source>
</evidence>
<feature type="compositionally biased region" description="Basic residues" evidence="1">
    <location>
        <begin position="192"/>
        <end position="203"/>
    </location>
</feature>
<dbReference type="GO" id="GO:0006360">
    <property type="term" value="P:transcription by RNA polymerase I"/>
    <property type="evidence" value="ECO:0007669"/>
    <property type="project" value="InterPro"/>
</dbReference>
<gene>
    <name evidence="2" type="ORF">OEA41_004633</name>
</gene>
<feature type="compositionally biased region" description="Low complexity" evidence="1">
    <location>
        <begin position="19"/>
        <end position="28"/>
    </location>
</feature>
<organism evidence="2 3">
    <name type="scientific">Lepraria neglecta</name>
    <dbReference type="NCBI Taxonomy" id="209136"/>
    <lineage>
        <taxon>Eukaryota</taxon>
        <taxon>Fungi</taxon>
        <taxon>Dikarya</taxon>
        <taxon>Ascomycota</taxon>
        <taxon>Pezizomycotina</taxon>
        <taxon>Lecanoromycetes</taxon>
        <taxon>OSLEUM clade</taxon>
        <taxon>Lecanoromycetidae</taxon>
        <taxon>Lecanorales</taxon>
        <taxon>Lecanorineae</taxon>
        <taxon>Stereocaulaceae</taxon>
        <taxon>Lepraria</taxon>
    </lineage>
</organism>
<evidence type="ECO:0000313" key="3">
    <source>
        <dbReference type="Proteomes" id="UP001276659"/>
    </source>
</evidence>
<feature type="region of interest" description="Disordered" evidence="1">
    <location>
        <begin position="326"/>
        <end position="650"/>
    </location>
</feature>
<feature type="compositionally biased region" description="Polar residues" evidence="1">
    <location>
        <begin position="124"/>
        <end position="136"/>
    </location>
</feature>
<comment type="caution">
    <text evidence="2">The sequence shown here is derived from an EMBL/GenBank/DDBJ whole genome shotgun (WGS) entry which is preliminary data.</text>
</comment>
<dbReference type="PANTHER" id="PTHR28155">
    <property type="entry name" value="ACR243WP"/>
    <property type="match status" value="1"/>
</dbReference>
<feature type="compositionally biased region" description="Low complexity" evidence="1">
    <location>
        <begin position="155"/>
        <end position="166"/>
    </location>
</feature>
<dbReference type="Proteomes" id="UP001276659">
    <property type="component" value="Unassembled WGS sequence"/>
</dbReference>